<feature type="compositionally biased region" description="Basic and acidic residues" evidence="5">
    <location>
        <begin position="16"/>
        <end position="28"/>
    </location>
</feature>
<proteinExistence type="predicted"/>
<gene>
    <name evidence="7" type="primary">IGHMBP2</name>
    <name evidence="7" type="ORF">Bhyg_05712</name>
</gene>
<dbReference type="PROSITE" id="PS51039">
    <property type="entry name" value="ZF_AN1"/>
    <property type="match status" value="1"/>
</dbReference>
<keyword evidence="1" id="KW-0479">Metal-binding</keyword>
<keyword evidence="2 4" id="KW-0863">Zinc-finger</keyword>
<keyword evidence="7" id="KW-0238">DNA-binding</keyword>
<evidence type="ECO:0000313" key="8">
    <source>
        <dbReference type="Proteomes" id="UP001151699"/>
    </source>
</evidence>
<evidence type="ECO:0000256" key="1">
    <source>
        <dbReference type="ARBA" id="ARBA00022723"/>
    </source>
</evidence>
<name>A0A9Q0S256_9DIPT</name>
<protein>
    <submittedName>
        <fullName evidence="7">DNA-binding protein SMUBP-2</fullName>
    </submittedName>
</protein>
<evidence type="ECO:0000256" key="2">
    <source>
        <dbReference type="ARBA" id="ARBA00022771"/>
    </source>
</evidence>
<dbReference type="InterPro" id="IPR000058">
    <property type="entry name" value="Znf_AN1"/>
</dbReference>
<evidence type="ECO:0000313" key="7">
    <source>
        <dbReference type="EMBL" id="KAJ6640780.1"/>
    </source>
</evidence>
<dbReference type="InterPro" id="IPR035896">
    <property type="entry name" value="AN1-like_Znf"/>
</dbReference>
<feature type="region of interest" description="Disordered" evidence="5">
    <location>
        <begin position="159"/>
        <end position="178"/>
    </location>
</feature>
<feature type="domain" description="AN1-type" evidence="6">
    <location>
        <begin position="82"/>
        <end position="131"/>
    </location>
</feature>
<dbReference type="GO" id="GO:0003677">
    <property type="term" value="F:DNA binding"/>
    <property type="evidence" value="ECO:0007669"/>
    <property type="project" value="UniProtKB-KW"/>
</dbReference>
<evidence type="ECO:0000259" key="6">
    <source>
        <dbReference type="PROSITE" id="PS51039"/>
    </source>
</evidence>
<evidence type="ECO:0000256" key="3">
    <source>
        <dbReference type="ARBA" id="ARBA00022833"/>
    </source>
</evidence>
<dbReference type="OrthoDB" id="6513042at2759"/>
<dbReference type="Gene3D" id="4.10.1110.10">
    <property type="entry name" value="AN1-like Zinc finger"/>
    <property type="match status" value="1"/>
</dbReference>
<comment type="caution">
    <text evidence="7">The sequence shown here is derived from an EMBL/GenBank/DDBJ whole genome shotgun (WGS) entry which is preliminary data.</text>
</comment>
<dbReference type="Proteomes" id="UP001151699">
    <property type="component" value="Chromosome B"/>
</dbReference>
<dbReference type="GO" id="GO:0008270">
    <property type="term" value="F:zinc ion binding"/>
    <property type="evidence" value="ECO:0007669"/>
    <property type="project" value="UniProtKB-KW"/>
</dbReference>
<sequence length="178" mass="20576">MSNSSGTKKKVRPKSKHESLRPEHLSSKHDHRSMSNQLFESIPKEHGPDKLILNTNHSLEMLEQIPTEVVQEKLDDVLAAVKQLDSTCDYARCKTKTALMFQNCTLCKQRFCFKHGLPEVHGCGDAVRRQEREEFLHPTPLKTLRHEAELKKARERMEQKLKDMNLARKPNPPSTKKK</sequence>
<dbReference type="Pfam" id="PF01428">
    <property type="entry name" value="zf-AN1"/>
    <property type="match status" value="1"/>
</dbReference>
<evidence type="ECO:0000256" key="4">
    <source>
        <dbReference type="PROSITE-ProRule" id="PRU00449"/>
    </source>
</evidence>
<dbReference type="SMART" id="SM00154">
    <property type="entry name" value="ZnF_AN1"/>
    <property type="match status" value="1"/>
</dbReference>
<organism evidence="7 8">
    <name type="scientific">Pseudolycoriella hygida</name>
    <dbReference type="NCBI Taxonomy" id="35572"/>
    <lineage>
        <taxon>Eukaryota</taxon>
        <taxon>Metazoa</taxon>
        <taxon>Ecdysozoa</taxon>
        <taxon>Arthropoda</taxon>
        <taxon>Hexapoda</taxon>
        <taxon>Insecta</taxon>
        <taxon>Pterygota</taxon>
        <taxon>Neoptera</taxon>
        <taxon>Endopterygota</taxon>
        <taxon>Diptera</taxon>
        <taxon>Nematocera</taxon>
        <taxon>Sciaroidea</taxon>
        <taxon>Sciaridae</taxon>
        <taxon>Pseudolycoriella</taxon>
    </lineage>
</organism>
<feature type="region of interest" description="Disordered" evidence="5">
    <location>
        <begin position="1"/>
        <end position="34"/>
    </location>
</feature>
<dbReference type="EMBL" id="WJQU01000002">
    <property type="protein sequence ID" value="KAJ6640780.1"/>
    <property type="molecule type" value="Genomic_DNA"/>
</dbReference>
<reference evidence="7" key="1">
    <citation type="submission" date="2022-07" db="EMBL/GenBank/DDBJ databases">
        <authorList>
            <person name="Trinca V."/>
            <person name="Uliana J.V.C."/>
            <person name="Torres T.T."/>
            <person name="Ward R.J."/>
            <person name="Monesi N."/>
        </authorList>
    </citation>
    <scope>NUCLEOTIDE SEQUENCE</scope>
    <source>
        <strain evidence="7">HSMRA1968</strain>
        <tissue evidence="7">Whole embryos</tissue>
    </source>
</reference>
<dbReference type="SUPFAM" id="SSF118310">
    <property type="entry name" value="AN1-like Zinc finger"/>
    <property type="match status" value="1"/>
</dbReference>
<accession>A0A9Q0S256</accession>
<evidence type="ECO:0000256" key="5">
    <source>
        <dbReference type="SAM" id="MobiDB-lite"/>
    </source>
</evidence>
<keyword evidence="3" id="KW-0862">Zinc</keyword>
<keyword evidence="8" id="KW-1185">Reference proteome</keyword>
<dbReference type="AlphaFoldDB" id="A0A9Q0S256"/>